<dbReference type="Proteomes" id="UP000198598">
    <property type="component" value="Unassembled WGS sequence"/>
</dbReference>
<evidence type="ECO:0000313" key="1">
    <source>
        <dbReference type="EMBL" id="SFB91406.1"/>
    </source>
</evidence>
<reference evidence="1 2" key="1">
    <citation type="submission" date="2016-10" db="EMBL/GenBank/DDBJ databases">
        <authorList>
            <person name="de Groot N.N."/>
        </authorList>
    </citation>
    <scope>NUCLEOTIDE SEQUENCE [LARGE SCALE GENOMIC DNA]</scope>
    <source>
        <strain evidence="1 2">DSM 26130</strain>
    </source>
</reference>
<evidence type="ECO:0000313" key="2">
    <source>
        <dbReference type="Proteomes" id="UP000198598"/>
    </source>
</evidence>
<gene>
    <name evidence="1" type="ORF">SAMN05216167_10181</name>
</gene>
<keyword evidence="2" id="KW-1185">Reference proteome</keyword>
<protein>
    <submittedName>
        <fullName evidence="1">Uncharacterized protein</fullName>
    </submittedName>
</protein>
<proteinExistence type="predicted"/>
<name>A0A1I1EXF1_9BACT</name>
<accession>A0A1I1EXF1</accession>
<organism evidence="1 2">
    <name type="scientific">Spirosoma endophyticum</name>
    <dbReference type="NCBI Taxonomy" id="662367"/>
    <lineage>
        <taxon>Bacteria</taxon>
        <taxon>Pseudomonadati</taxon>
        <taxon>Bacteroidota</taxon>
        <taxon>Cytophagia</taxon>
        <taxon>Cytophagales</taxon>
        <taxon>Cytophagaceae</taxon>
        <taxon>Spirosoma</taxon>
    </lineage>
</organism>
<sequence length="29" mass="3355">MDSIGPMIYPVGFYLGTYQPKPRQKQLLI</sequence>
<dbReference type="STRING" id="662367.SAMN05216167_10181"/>
<dbReference type="AlphaFoldDB" id="A0A1I1EXF1"/>
<dbReference type="EMBL" id="FOLQ01000001">
    <property type="protein sequence ID" value="SFB91406.1"/>
    <property type="molecule type" value="Genomic_DNA"/>
</dbReference>